<organism evidence="1 2">
    <name type="scientific">Elysia marginata</name>
    <dbReference type="NCBI Taxonomy" id="1093978"/>
    <lineage>
        <taxon>Eukaryota</taxon>
        <taxon>Metazoa</taxon>
        <taxon>Spiralia</taxon>
        <taxon>Lophotrochozoa</taxon>
        <taxon>Mollusca</taxon>
        <taxon>Gastropoda</taxon>
        <taxon>Heterobranchia</taxon>
        <taxon>Euthyneura</taxon>
        <taxon>Panpulmonata</taxon>
        <taxon>Sacoglossa</taxon>
        <taxon>Placobranchoidea</taxon>
        <taxon>Plakobranchidae</taxon>
        <taxon>Elysia</taxon>
    </lineage>
</organism>
<keyword evidence="2" id="KW-1185">Reference proteome</keyword>
<sequence length="117" mass="12823">MDETATAQFSGCMSSKAQDLMASLSTSFGIQGLLCRYSDVFKGCLAAHSGHCSKAYIHLYDEVFEMMLPEHNCNSQSLDQLKNGPASKLLGSLLMHGQPMLSIPRNKLGSIYKMDQN</sequence>
<protein>
    <submittedName>
        <fullName evidence="1">Uncharacterized protein</fullName>
    </submittedName>
</protein>
<gene>
    <name evidence="1" type="ORF">ElyMa_000095900</name>
</gene>
<comment type="caution">
    <text evidence="1">The sequence shown here is derived from an EMBL/GenBank/DDBJ whole genome shotgun (WGS) entry which is preliminary data.</text>
</comment>
<reference evidence="1 2" key="1">
    <citation type="journal article" date="2021" name="Elife">
        <title>Chloroplast acquisition without the gene transfer in kleptoplastic sea slugs, Plakobranchus ocellatus.</title>
        <authorList>
            <person name="Maeda T."/>
            <person name="Takahashi S."/>
            <person name="Yoshida T."/>
            <person name="Shimamura S."/>
            <person name="Takaki Y."/>
            <person name="Nagai Y."/>
            <person name="Toyoda A."/>
            <person name="Suzuki Y."/>
            <person name="Arimoto A."/>
            <person name="Ishii H."/>
            <person name="Satoh N."/>
            <person name="Nishiyama T."/>
            <person name="Hasebe M."/>
            <person name="Maruyama T."/>
            <person name="Minagawa J."/>
            <person name="Obokata J."/>
            <person name="Shigenobu S."/>
        </authorList>
    </citation>
    <scope>NUCLEOTIDE SEQUENCE [LARGE SCALE GENOMIC DNA]</scope>
</reference>
<evidence type="ECO:0000313" key="2">
    <source>
        <dbReference type="Proteomes" id="UP000762676"/>
    </source>
</evidence>
<proteinExistence type="predicted"/>
<evidence type="ECO:0000313" key="1">
    <source>
        <dbReference type="EMBL" id="GFR61135.1"/>
    </source>
</evidence>
<name>A0AAV4EK48_9GAST</name>
<accession>A0AAV4EK48</accession>
<dbReference type="Proteomes" id="UP000762676">
    <property type="component" value="Unassembled WGS sequence"/>
</dbReference>
<dbReference type="EMBL" id="BMAT01000170">
    <property type="protein sequence ID" value="GFR61135.1"/>
    <property type="molecule type" value="Genomic_DNA"/>
</dbReference>
<dbReference type="AlphaFoldDB" id="A0AAV4EK48"/>